<dbReference type="Gene3D" id="1.10.1900.10">
    <property type="entry name" value="c-terminal domain of poly(a) binding protein"/>
    <property type="match status" value="1"/>
</dbReference>
<name>A0AA88N9U5_TACVA</name>
<feature type="non-terminal residue" evidence="2">
    <location>
        <position position="186"/>
    </location>
</feature>
<sequence length="186" mass="20835">HQINKSFDFQLFSDYCRKINSVTSKMASLNVRDLHPNVTESPSAVPAPARKPLTIYMLESADLDEQIRMLHEYMLPLVQEIQPTRAKVITNLVIQGENNFDLLNLIRKPNLLRAQVEQIAAVLQAREAGQDVLNFPVILGVKMSSCSDVVCDGDFKSKYTSRTLQLLLADSQSATSKTRECTKGLL</sequence>
<dbReference type="PROSITE" id="PS51309">
    <property type="entry name" value="PABC"/>
    <property type="match status" value="1"/>
</dbReference>
<dbReference type="InterPro" id="IPR002004">
    <property type="entry name" value="PABP_HYD_C"/>
</dbReference>
<dbReference type="Pfam" id="PF00658">
    <property type="entry name" value="MLLE"/>
    <property type="match status" value="1"/>
</dbReference>
<dbReference type="InterPro" id="IPR036053">
    <property type="entry name" value="PABP-dom"/>
</dbReference>
<organism evidence="2 3">
    <name type="scientific">Tachysurus vachellii</name>
    <name type="common">Darkbarbel catfish</name>
    <name type="synonym">Pelteobagrus vachellii</name>
    <dbReference type="NCBI Taxonomy" id="175792"/>
    <lineage>
        <taxon>Eukaryota</taxon>
        <taxon>Metazoa</taxon>
        <taxon>Chordata</taxon>
        <taxon>Craniata</taxon>
        <taxon>Vertebrata</taxon>
        <taxon>Euteleostomi</taxon>
        <taxon>Actinopterygii</taxon>
        <taxon>Neopterygii</taxon>
        <taxon>Teleostei</taxon>
        <taxon>Ostariophysi</taxon>
        <taxon>Siluriformes</taxon>
        <taxon>Bagridae</taxon>
        <taxon>Tachysurus</taxon>
    </lineage>
</organism>
<feature type="domain" description="PABC" evidence="1">
    <location>
        <begin position="50"/>
        <end position="128"/>
    </location>
</feature>
<accession>A0AA88N9U5</accession>
<gene>
    <name evidence="2" type="ORF">Q7C36_006682</name>
</gene>
<proteinExistence type="predicted"/>
<evidence type="ECO:0000313" key="3">
    <source>
        <dbReference type="Proteomes" id="UP001187315"/>
    </source>
</evidence>
<evidence type="ECO:0000259" key="1">
    <source>
        <dbReference type="PROSITE" id="PS51309"/>
    </source>
</evidence>
<keyword evidence="3" id="KW-1185">Reference proteome</keyword>
<dbReference type="GO" id="GO:0003723">
    <property type="term" value="F:RNA binding"/>
    <property type="evidence" value="ECO:0007669"/>
    <property type="project" value="InterPro"/>
</dbReference>
<dbReference type="SUPFAM" id="SSF63570">
    <property type="entry name" value="PABC (PABP) domain"/>
    <property type="match status" value="1"/>
</dbReference>
<protein>
    <recommendedName>
        <fullName evidence="1">PABC domain-containing protein</fullName>
    </recommendedName>
</protein>
<dbReference type="EMBL" id="JAVHJS010000006">
    <property type="protein sequence ID" value="KAK2854813.1"/>
    <property type="molecule type" value="Genomic_DNA"/>
</dbReference>
<dbReference type="Proteomes" id="UP001187315">
    <property type="component" value="Unassembled WGS sequence"/>
</dbReference>
<evidence type="ECO:0000313" key="2">
    <source>
        <dbReference type="EMBL" id="KAK2854813.1"/>
    </source>
</evidence>
<dbReference type="AlphaFoldDB" id="A0AA88N9U5"/>
<reference evidence="2" key="1">
    <citation type="submission" date="2023-08" db="EMBL/GenBank/DDBJ databases">
        <title>Pelteobagrus vachellii genome.</title>
        <authorList>
            <person name="Liu H."/>
        </authorList>
    </citation>
    <scope>NUCLEOTIDE SEQUENCE</scope>
    <source>
        <strain evidence="2">PRFRI_2022a</strain>
        <tissue evidence="2">Muscle</tissue>
    </source>
</reference>
<comment type="caution">
    <text evidence="2">The sequence shown here is derived from an EMBL/GenBank/DDBJ whole genome shotgun (WGS) entry which is preliminary data.</text>
</comment>